<protein>
    <submittedName>
        <fullName evidence="1">Uncharacterized protein</fullName>
    </submittedName>
</protein>
<dbReference type="EMBL" id="QTSX02003630">
    <property type="protein sequence ID" value="KAJ9069450.1"/>
    <property type="molecule type" value="Genomic_DNA"/>
</dbReference>
<proteinExistence type="predicted"/>
<evidence type="ECO:0000313" key="1">
    <source>
        <dbReference type="EMBL" id="KAJ9069450.1"/>
    </source>
</evidence>
<reference evidence="1" key="1">
    <citation type="submission" date="2022-04" db="EMBL/GenBank/DDBJ databases">
        <title>Genome of the entomopathogenic fungus Entomophthora muscae.</title>
        <authorList>
            <person name="Elya C."/>
            <person name="Lovett B.R."/>
            <person name="Lee E."/>
            <person name="Macias A.M."/>
            <person name="Hajek A.E."/>
            <person name="De Bivort B.L."/>
            <person name="Kasson M.T."/>
            <person name="De Fine Licht H.H."/>
            <person name="Stajich J.E."/>
        </authorList>
    </citation>
    <scope>NUCLEOTIDE SEQUENCE</scope>
    <source>
        <strain evidence="1">Berkeley</strain>
    </source>
</reference>
<keyword evidence="2" id="KW-1185">Reference proteome</keyword>
<name>A0ACC2T4P6_9FUNG</name>
<evidence type="ECO:0000313" key="2">
    <source>
        <dbReference type="Proteomes" id="UP001165960"/>
    </source>
</evidence>
<gene>
    <name evidence="1" type="ORF">DSO57_1018370</name>
</gene>
<accession>A0ACC2T4P6</accession>
<organism evidence="1 2">
    <name type="scientific">Entomophthora muscae</name>
    <dbReference type="NCBI Taxonomy" id="34485"/>
    <lineage>
        <taxon>Eukaryota</taxon>
        <taxon>Fungi</taxon>
        <taxon>Fungi incertae sedis</taxon>
        <taxon>Zoopagomycota</taxon>
        <taxon>Entomophthoromycotina</taxon>
        <taxon>Entomophthoromycetes</taxon>
        <taxon>Entomophthorales</taxon>
        <taxon>Entomophthoraceae</taxon>
        <taxon>Entomophthora</taxon>
    </lineage>
</organism>
<dbReference type="Proteomes" id="UP001165960">
    <property type="component" value="Unassembled WGS sequence"/>
</dbReference>
<sequence length="62" mass="6694">MSHAVSGSDIPTTLHSTTKPFFKETASAVDCAIDAISTRPTNLDTHKDLVRLAFKFNSCSLP</sequence>
<comment type="caution">
    <text evidence="1">The sequence shown here is derived from an EMBL/GenBank/DDBJ whole genome shotgun (WGS) entry which is preliminary data.</text>
</comment>